<organism evidence="1 2">
    <name type="scientific">Lentinula raphanica</name>
    <dbReference type="NCBI Taxonomy" id="153919"/>
    <lineage>
        <taxon>Eukaryota</taxon>
        <taxon>Fungi</taxon>
        <taxon>Dikarya</taxon>
        <taxon>Basidiomycota</taxon>
        <taxon>Agaricomycotina</taxon>
        <taxon>Agaricomycetes</taxon>
        <taxon>Agaricomycetidae</taxon>
        <taxon>Agaricales</taxon>
        <taxon>Marasmiineae</taxon>
        <taxon>Omphalotaceae</taxon>
        <taxon>Lentinula</taxon>
    </lineage>
</organism>
<name>A0AA38NUJ8_9AGAR</name>
<protein>
    <submittedName>
        <fullName evidence="1">Uncharacterized protein</fullName>
    </submittedName>
</protein>
<accession>A0AA38NUJ8</accession>
<dbReference type="AlphaFoldDB" id="A0AA38NUJ8"/>
<dbReference type="EMBL" id="MU808123">
    <property type="protein sequence ID" value="KAJ3830857.1"/>
    <property type="molecule type" value="Genomic_DNA"/>
</dbReference>
<proteinExistence type="predicted"/>
<evidence type="ECO:0000313" key="1">
    <source>
        <dbReference type="EMBL" id="KAJ3830857.1"/>
    </source>
</evidence>
<reference evidence="1" key="1">
    <citation type="submission" date="2022-08" db="EMBL/GenBank/DDBJ databases">
        <authorList>
            <consortium name="DOE Joint Genome Institute"/>
            <person name="Min B."/>
            <person name="Riley R."/>
            <person name="Sierra-Patev S."/>
            <person name="Naranjo-Ortiz M."/>
            <person name="Looney B."/>
            <person name="Konkel Z."/>
            <person name="Slot J.C."/>
            <person name="Sakamoto Y."/>
            <person name="Steenwyk J.L."/>
            <person name="Rokas A."/>
            <person name="Carro J."/>
            <person name="Camarero S."/>
            <person name="Ferreira P."/>
            <person name="Molpeceres G."/>
            <person name="Ruiz-Duenas F.J."/>
            <person name="Serrano A."/>
            <person name="Henrissat B."/>
            <person name="Drula E."/>
            <person name="Hughes K.W."/>
            <person name="Mata J.L."/>
            <person name="Ishikawa N.K."/>
            <person name="Vargas-Isla R."/>
            <person name="Ushijima S."/>
            <person name="Smith C.A."/>
            <person name="Ahrendt S."/>
            <person name="Andreopoulos W."/>
            <person name="He G."/>
            <person name="Labutti K."/>
            <person name="Lipzen A."/>
            <person name="Ng V."/>
            <person name="Sandor L."/>
            <person name="Barry K."/>
            <person name="Martinez A.T."/>
            <person name="Xiao Y."/>
            <person name="Gibbons J.G."/>
            <person name="Terashima K."/>
            <person name="Hibbett D.S."/>
            <person name="Grigoriev I.V."/>
        </authorList>
    </citation>
    <scope>NUCLEOTIDE SEQUENCE</scope>
    <source>
        <strain evidence="1">TFB9207</strain>
    </source>
</reference>
<gene>
    <name evidence="1" type="ORF">F5878DRAFT_668245</name>
</gene>
<dbReference type="Proteomes" id="UP001163846">
    <property type="component" value="Unassembled WGS sequence"/>
</dbReference>
<keyword evidence="2" id="KW-1185">Reference proteome</keyword>
<sequence length="72" mass="7943">MPRRSKPALLALFASRRSRPTSTADGPGCLYAFSDTAHKWKEMEGSYRCSEAATSRIIGPSSPRTQVRRQAS</sequence>
<comment type="caution">
    <text evidence="1">The sequence shown here is derived from an EMBL/GenBank/DDBJ whole genome shotgun (WGS) entry which is preliminary data.</text>
</comment>
<evidence type="ECO:0000313" key="2">
    <source>
        <dbReference type="Proteomes" id="UP001163846"/>
    </source>
</evidence>